<dbReference type="PANTHER" id="PTHR43747">
    <property type="entry name" value="FAD-BINDING PROTEIN"/>
    <property type="match status" value="1"/>
</dbReference>
<comment type="caution">
    <text evidence="3">The sequence shown here is derived from an EMBL/GenBank/DDBJ whole genome shotgun (WGS) entry which is preliminary data.</text>
</comment>
<organism evidence="3 4">
    <name type="scientific">Tumebacillus lipolyticus</name>
    <dbReference type="NCBI Taxonomy" id="1280370"/>
    <lineage>
        <taxon>Bacteria</taxon>
        <taxon>Bacillati</taxon>
        <taxon>Bacillota</taxon>
        <taxon>Bacilli</taxon>
        <taxon>Bacillales</taxon>
        <taxon>Alicyclobacillaceae</taxon>
        <taxon>Tumebacillus</taxon>
    </lineage>
</organism>
<dbReference type="InterPro" id="IPR036188">
    <property type="entry name" value="FAD/NAD-bd_sf"/>
</dbReference>
<evidence type="ECO:0000313" key="4">
    <source>
        <dbReference type="Proteomes" id="UP001597343"/>
    </source>
</evidence>
<dbReference type="GO" id="GO:0016491">
    <property type="term" value="F:oxidoreductase activity"/>
    <property type="evidence" value="ECO:0007669"/>
    <property type="project" value="UniProtKB-KW"/>
</dbReference>
<protein>
    <submittedName>
        <fullName evidence="3">NAD(P)/FAD-dependent oxidoreductase</fullName>
        <ecNumber evidence="3">1.-.-.-</ecNumber>
    </submittedName>
</protein>
<dbReference type="PROSITE" id="PS51257">
    <property type="entry name" value="PROKAR_LIPOPROTEIN"/>
    <property type="match status" value="1"/>
</dbReference>
<evidence type="ECO:0000259" key="2">
    <source>
        <dbReference type="Pfam" id="PF01494"/>
    </source>
</evidence>
<dbReference type="Proteomes" id="UP001597343">
    <property type="component" value="Unassembled WGS sequence"/>
</dbReference>
<dbReference type="InterPro" id="IPR002938">
    <property type="entry name" value="FAD-bd"/>
</dbReference>
<dbReference type="PRINTS" id="PR00420">
    <property type="entry name" value="RNGMNOXGNASE"/>
</dbReference>
<accession>A0ABW4ZZG1</accession>
<evidence type="ECO:0000313" key="3">
    <source>
        <dbReference type="EMBL" id="MFD2170803.1"/>
    </source>
</evidence>
<keyword evidence="3" id="KW-0560">Oxidoreductase</keyword>
<dbReference type="Gene3D" id="3.50.50.60">
    <property type="entry name" value="FAD/NAD(P)-binding domain"/>
    <property type="match status" value="1"/>
</dbReference>
<dbReference type="Gene3D" id="3.30.9.100">
    <property type="match status" value="1"/>
</dbReference>
<evidence type="ECO:0000256" key="1">
    <source>
        <dbReference type="ARBA" id="ARBA00038396"/>
    </source>
</evidence>
<reference evidence="4" key="1">
    <citation type="journal article" date="2019" name="Int. J. Syst. Evol. Microbiol.">
        <title>The Global Catalogue of Microorganisms (GCM) 10K type strain sequencing project: providing services to taxonomists for standard genome sequencing and annotation.</title>
        <authorList>
            <consortium name="The Broad Institute Genomics Platform"/>
            <consortium name="The Broad Institute Genome Sequencing Center for Infectious Disease"/>
            <person name="Wu L."/>
            <person name="Ma J."/>
        </authorList>
    </citation>
    <scope>NUCLEOTIDE SEQUENCE [LARGE SCALE GENOMIC DNA]</scope>
    <source>
        <strain evidence="4">CGMCC 1.13574</strain>
    </source>
</reference>
<gene>
    <name evidence="3" type="ORF">ACFSOY_12440</name>
</gene>
<dbReference type="PANTHER" id="PTHR43747:SF1">
    <property type="entry name" value="SLR1998 PROTEIN"/>
    <property type="match status" value="1"/>
</dbReference>
<dbReference type="Pfam" id="PF01494">
    <property type="entry name" value="FAD_binding_3"/>
    <property type="match status" value="1"/>
</dbReference>
<sequence>MKHRADVAILGGGTAGCTAAYLLARAGFSALIIERGRASGWMIGEGLPPSSTALLHQLGLYERFLQDGHLPSFGNRSAWGSTSCAEHNFLFEANGHGWHIDRAKFDAMLAEFAIQQGALLLDRTELKELRQTDVGWRLHLTQGIEVEADFLIDATGRNCHLARRLNMQRIAFDRLACITGWFAADSADQDSQTVLEAVEDGWWYSSLLPEGQRVVSFLSDADLPQTRSARLPHLWKRQLDRTSHISSLVRKDAGALISPPRIVNANSSCLPTPIGAGWLAIGDAACAYDPLSSQGMLMALGTAIEATEALQSVWRGDVTALDEYQSFIRQMYGAYLNSRDAYYAMERRFPHSLFWQRRHRAKRDQTPLSRNIGTVEKWE</sequence>
<dbReference type="EC" id="1.-.-.-" evidence="3"/>
<proteinExistence type="inferred from homology"/>
<dbReference type="InterPro" id="IPR050816">
    <property type="entry name" value="Flavin-dep_Halogenase_NPB"/>
</dbReference>
<dbReference type="SUPFAM" id="SSF51905">
    <property type="entry name" value="FAD/NAD(P)-binding domain"/>
    <property type="match status" value="1"/>
</dbReference>
<dbReference type="EMBL" id="JBHUIO010000008">
    <property type="protein sequence ID" value="MFD2170803.1"/>
    <property type="molecule type" value="Genomic_DNA"/>
</dbReference>
<feature type="domain" description="FAD-binding" evidence="2">
    <location>
        <begin position="5"/>
        <end position="326"/>
    </location>
</feature>
<keyword evidence="4" id="KW-1185">Reference proteome</keyword>
<comment type="similarity">
    <text evidence="1">Belongs to the flavin-dependent halogenase family. Bacterial tryptophan halogenase subfamily.</text>
</comment>
<name>A0ABW4ZZG1_9BACL</name>
<dbReference type="RefSeq" id="WP_386047109.1">
    <property type="nucleotide sequence ID" value="NZ_JBHUIO010000008.1"/>
</dbReference>